<feature type="signal peptide" evidence="1">
    <location>
        <begin position="1"/>
        <end position="24"/>
    </location>
</feature>
<evidence type="ECO:0000256" key="1">
    <source>
        <dbReference type="SAM" id="SignalP"/>
    </source>
</evidence>
<protein>
    <submittedName>
        <fullName evidence="3">Fimbria/pilus periplasmic chaperone</fullName>
    </submittedName>
</protein>
<keyword evidence="1" id="KW-0732">Signal</keyword>
<evidence type="ECO:0000259" key="2">
    <source>
        <dbReference type="Pfam" id="PF00345"/>
    </source>
</evidence>
<dbReference type="PANTHER" id="PTHR30251:SF4">
    <property type="entry name" value="SLR1668 PROTEIN"/>
    <property type="match status" value="1"/>
</dbReference>
<dbReference type="EMBL" id="JBHSMF010000009">
    <property type="protein sequence ID" value="MFC5499010.1"/>
    <property type="molecule type" value="Genomic_DNA"/>
</dbReference>
<dbReference type="InterPro" id="IPR008962">
    <property type="entry name" value="PapD-like_sf"/>
</dbReference>
<proteinExistence type="predicted"/>
<dbReference type="Proteomes" id="UP001596037">
    <property type="component" value="Unassembled WGS sequence"/>
</dbReference>
<keyword evidence="4" id="KW-1185">Reference proteome</keyword>
<name>A0ABW0NED9_9BURK</name>
<accession>A0ABW0NED9</accession>
<evidence type="ECO:0000313" key="4">
    <source>
        <dbReference type="Proteomes" id="UP001596037"/>
    </source>
</evidence>
<dbReference type="Gene3D" id="2.60.40.10">
    <property type="entry name" value="Immunoglobulins"/>
    <property type="match status" value="1"/>
</dbReference>
<dbReference type="InterPro" id="IPR013783">
    <property type="entry name" value="Ig-like_fold"/>
</dbReference>
<evidence type="ECO:0000313" key="3">
    <source>
        <dbReference type="EMBL" id="MFC5499010.1"/>
    </source>
</evidence>
<feature type="chain" id="PRO_5045259990" evidence="1">
    <location>
        <begin position="25"/>
        <end position="260"/>
    </location>
</feature>
<organism evidence="3 4">
    <name type="scientific">Caenimonas terrae</name>
    <dbReference type="NCBI Taxonomy" id="696074"/>
    <lineage>
        <taxon>Bacteria</taxon>
        <taxon>Pseudomonadati</taxon>
        <taxon>Pseudomonadota</taxon>
        <taxon>Betaproteobacteria</taxon>
        <taxon>Burkholderiales</taxon>
        <taxon>Comamonadaceae</taxon>
        <taxon>Caenimonas</taxon>
    </lineage>
</organism>
<dbReference type="RefSeq" id="WP_376851084.1">
    <property type="nucleotide sequence ID" value="NZ_JBHSMF010000009.1"/>
</dbReference>
<dbReference type="InterPro" id="IPR050643">
    <property type="entry name" value="Periplasmic_pilus_chap"/>
</dbReference>
<dbReference type="Pfam" id="PF00345">
    <property type="entry name" value="PapD_N"/>
    <property type="match status" value="1"/>
</dbReference>
<comment type="caution">
    <text evidence="3">The sequence shown here is derived from an EMBL/GenBank/DDBJ whole genome shotgun (WGS) entry which is preliminary data.</text>
</comment>
<feature type="domain" description="Pili assembly chaperone N-terminal" evidence="2">
    <location>
        <begin position="32"/>
        <end position="142"/>
    </location>
</feature>
<dbReference type="PANTHER" id="PTHR30251">
    <property type="entry name" value="PILUS ASSEMBLY CHAPERONE"/>
    <property type="match status" value="1"/>
</dbReference>
<reference evidence="4" key="1">
    <citation type="journal article" date="2019" name="Int. J. Syst. Evol. Microbiol.">
        <title>The Global Catalogue of Microorganisms (GCM) 10K type strain sequencing project: providing services to taxonomists for standard genome sequencing and annotation.</title>
        <authorList>
            <consortium name="The Broad Institute Genomics Platform"/>
            <consortium name="The Broad Institute Genome Sequencing Center for Infectious Disease"/>
            <person name="Wu L."/>
            <person name="Ma J."/>
        </authorList>
    </citation>
    <scope>NUCLEOTIDE SEQUENCE [LARGE SCALE GENOMIC DNA]</scope>
    <source>
        <strain evidence="4">CCUG 57401</strain>
    </source>
</reference>
<dbReference type="InterPro" id="IPR016147">
    <property type="entry name" value="Pili_assmbl_chaperone_N"/>
</dbReference>
<sequence length="260" mass="27656">MRPWLLSIHFAAAIAAASPLQAIAYTMTPSQVTLLPSGGGASTFLRLENKEARPAAVEITVQEHRKDLDGKTLQGAPADEDFIVYPAQIVMLPGDEVAVQVRWIGAAPLAAERAYTLVAREVPIPRPAQEPDPAGGVRLDIRVQVNYEARIYVTPAGAKPRVVVESVAERSADSTSPAAGPQLEIILANEGTAHQALTDLTLRVVPLDPAGVPLRQQAVSIPAREVPAMRPHLLAGQRRRLLVPRPAGLPAGPVQVLLSP</sequence>
<gene>
    <name evidence="3" type="ORF">ACFPOE_15795</name>
</gene>
<dbReference type="SUPFAM" id="SSF49354">
    <property type="entry name" value="PapD-like"/>
    <property type="match status" value="1"/>
</dbReference>